<dbReference type="Proteomes" id="UP000679690">
    <property type="component" value="Unassembled WGS sequence"/>
</dbReference>
<dbReference type="RefSeq" id="WP_208469346.1">
    <property type="nucleotide sequence ID" value="NZ_JAGFNS010000014.1"/>
</dbReference>
<proteinExistence type="predicted"/>
<dbReference type="SUPFAM" id="SSF52743">
    <property type="entry name" value="Subtilisin-like"/>
    <property type="match status" value="1"/>
</dbReference>
<dbReference type="EMBL" id="JAGFNS010000014">
    <property type="protein sequence ID" value="MBO3740154.1"/>
    <property type="molecule type" value="Genomic_DNA"/>
</dbReference>
<name>A0ABS3UMY6_9ACTN</name>
<organism evidence="1 2">
    <name type="scientific">Actinoplanes flavus</name>
    <dbReference type="NCBI Taxonomy" id="2820290"/>
    <lineage>
        <taxon>Bacteria</taxon>
        <taxon>Bacillati</taxon>
        <taxon>Actinomycetota</taxon>
        <taxon>Actinomycetes</taxon>
        <taxon>Micromonosporales</taxon>
        <taxon>Micromonosporaceae</taxon>
        <taxon>Actinoplanes</taxon>
    </lineage>
</organism>
<sequence length="456" mass="48793">MSVRRMAVAAVVVLLTVTGCPGPDQPPEKQRVALVVVDEFEVAGEPTEPAEGDGNCAYRGIGTGEVGGKGAPHPGIPAGSVHGELVLEEIRQEMRAGGRWGTNGTAQDKAAYGVDVPDVRTLESWSSGADKEIVLTAVHVAGYQTQRITGLLKSVTDGMKQTQGITAFVINMSFVLGPCKVEPFAAVQHTDPEQLLQMYRNVVAVEPTVQDLKNFLDTLVGKTPEAIAVALLDQRLQRVRDAFAGLPDQLKMWIFYQPQDIDDGTIDPEVRNTVVDNDPLYLFLADLVGGSGGLRVVPVAAAGNGIGVATEGTPPSGFRLDFPFAPAIWKNVVSVSALSRRTVTSDRACGTDPLSAERAWYSNSGEIRYDGDFDHTPKGGPCQRLTGTSFAAPRISYREALFLLAGGTVDCGTGIRPPLGYVEDDTGKGNVWQNLTIPEITPNHCPDFEKVTEPIR</sequence>
<evidence type="ECO:0000313" key="2">
    <source>
        <dbReference type="Proteomes" id="UP000679690"/>
    </source>
</evidence>
<accession>A0ABS3UMY6</accession>
<dbReference type="Gene3D" id="3.40.50.200">
    <property type="entry name" value="Peptidase S8/S53 domain"/>
    <property type="match status" value="1"/>
</dbReference>
<gene>
    <name evidence="1" type="ORF">J5X75_21865</name>
</gene>
<keyword evidence="2" id="KW-1185">Reference proteome</keyword>
<evidence type="ECO:0000313" key="1">
    <source>
        <dbReference type="EMBL" id="MBO3740154.1"/>
    </source>
</evidence>
<dbReference type="InterPro" id="IPR036852">
    <property type="entry name" value="Peptidase_S8/S53_dom_sf"/>
</dbReference>
<dbReference type="PROSITE" id="PS51257">
    <property type="entry name" value="PROKAR_LIPOPROTEIN"/>
    <property type="match status" value="1"/>
</dbReference>
<protein>
    <submittedName>
        <fullName evidence="1">Uncharacterized protein</fullName>
    </submittedName>
</protein>
<reference evidence="1 2" key="1">
    <citation type="submission" date="2021-03" db="EMBL/GenBank/DDBJ databases">
        <title>Actinoplanes flavus sp. nov., a novel actinomycete isolated from Coconut Palm rhizosphere soil.</title>
        <authorList>
            <person name="Luo X."/>
        </authorList>
    </citation>
    <scope>NUCLEOTIDE SEQUENCE [LARGE SCALE GENOMIC DNA]</scope>
    <source>
        <strain evidence="1 2">NEAU-H7</strain>
    </source>
</reference>
<comment type="caution">
    <text evidence="1">The sequence shown here is derived from an EMBL/GenBank/DDBJ whole genome shotgun (WGS) entry which is preliminary data.</text>
</comment>